<evidence type="ECO:0000313" key="1">
    <source>
        <dbReference type="EMBL" id="RJY34025.1"/>
    </source>
</evidence>
<accession>A0A3A6V2L3</accession>
<dbReference type="OMA" id="FTQYNSI"/>
<proteinExistence type="predicted"/>
<dbReference type="EMBL" id="QWDR01000001">
    <property type="protein sequence ID" value="RJY34025.1"/>
    <property type="molecule type" value="Genomic_DNA"/>
</dbReference>
<organism evidence="1 2">
    <name type="scientific">Legionella pneumophila subsp. pneumophila</name>
    <dbReference type="NCBI Taxonomy" id="91891"/>
    <lineage>
        <taxon>Bacteria</taxon>
        <taxon>Pseudomonadati</taxon>
        <taxon>Pseudomonadota</taxon>
        <taxon>Gammaproteobacteria</taxon>
        <taxon>Legionellales</taxon>
        <taxon>Legionellaceae</taxon>
        <taxon>Legionella</taxon>
    </lineage>
</organism>
<reference evidence="1 2" key="1">
    <citation type="submission" date="2018-08" db="EMBL/GenBank/DDBJ databases">
        <title>Genome Sequences of Legionella pneumophila subsp. pneumophila Isolates, Recovered from a Drinking Water System in a Large Builging.</title>
        <authorList>
            <person name="Gomez-Alvarez V."/>
            <person name="Boczek L."/>
            <person name="King D."/>
            <person name="Pemberton A."/>
            <person name="Pfaller S."/>
            <person name="Rodgers M."/>
            <person name="Santodomingo J."/>
            <person name="Revetta R."/>
        </authorList>
    </citation>
    <scope>NUCLEOTIDE SEQUENCE [LARGE SCALE GENOMIC DNA]</scope>
    <source>
        <strain evidence="1 2">L01C.1</strain>
    </source>
</reference>
<dbReference type="Proteomes" id="UP000277145">
    <property type="component" value="Unassembled WGS sequence"/>
</dbReference>
<dbReference type="AlphaFoldDB" id="A0A3A6V2L3"/>
<sequence length="107" mass="11729">MVQFFVAPGVSSSRFNIAFSNTAGNVGVRDSLNEWLTGISIKAGSITKLTRNVDLLLTYQFTQYNNIAGVQMEPLSEDTLRGSYKPNVNTALIGFKVHPSDEITKDT</sequence>
<name>A0A3A6V2L3_LEGPN</name>
<comment type="caution">
    <text evidence="1">The sequence shown here is derived from an EMBL/GenBank/DDBJ whole genome shotgun (WGS) entry which is preliminary data.</text>
</comment>
<dbReference type="RefSeq" id="WP_011212685.1">
    <property type="nucleotide sequence ID" value="NZ_CP021281.1"/>
</dbReference>
<protein>
    <submittedName>
        <fullName evidence="1">Uncharacterized protein</fullName>
    </submittedName>
</protein>
<evidence type="ECO:0000313" key="2">
    <source>
        <dbReference type="Proteomes" id="UP000277145"/>
    </source>
</evidence>
<gene>
    <name evidence="1" type="ORF">D1H98_04315</name>
</gene>